<gene>
    <name evidence="2" type="ORF">P0Y55_00885</name>
</gene>
<dbReference type="EMBL" id="CP119317">
    <property type="protein sequence ID" value="WEK54663.1"/>
    <property type="molecule type" value="Genomic_DNA"/>
</dbReference>
<reference evidence="2" key="1">
    <citation type="submission" date="2023-03" db="EMBL/GenBank/DDBJ databases">
        <title>Andean soil-derived lignocellulolytic bacterial consortium as a source of novel taxa and putative plastic-active enzymes.</title>
        <authorList>
            <person name="Diaz-Garcia L."/>
            <person name="Chuvochina M."/>
            <person name="Feuerriegel G."/>
            <person name="Bunk B."/>
            <person name="Sproer C."/>
            <person name="Streit W.R."/>
            <person name="Rodriguez L.M."/>
            <person name="Overmann J."/>
            <person name="Jimenez D.J."/>
        </authorList>
    </citation>
    <scope>NUCLEOTIDE SEQUENCE</scope>
    <source>
        <strain evidence="2">MAG 2441</strain>
    </source>
</reference>
<keyword evidence="1" id="KW-0472">Membrane</keyword>
<proteinExistence type="predicted"/>
<dbReference type="AlphaFoldDB" id="A0AA95F0K7"/>
<feature type="transmembrane region" description="Helical" evidence="1">
    <location>
        <begin position="7"/>
        <end position="25"/>
    </location>
</feature>
<keyword evidence="1" id="KW-0812">Transmembrane</keyword>
<feature type="transmembrane region" description="Helical" evidence="1">
    <location>
        <begin position="37"/>
        <end position="55"/>
    </location>
</feature>
<accession>A0AA95F0K7</accession>
<name>A0AA95F0K7_9BACL</name>
<organism evidence="2 3">
    <name type="scientific">Candidatus Cohnella colombiensis</name>
    <dbReference type="NCBI Taxonomy" id="3121368"/>
    <lineage>
        <taxon>Bacteria</taxon>
        <taxon>Bacillati</taxon>
        <taxon>Bacillota</taxon>
        <taxon>Bacilli</taxon>
        <taxon>Bacillales</taxon>
        <taxon>Paenibacillaceae</taxon>
        <taxon>Cohnella</taxon>
    </lineage>
</organism>
<keyword evidence="1" id="KW-1133">Transmembrane helix</keyword>
<keyword evidence="3" id="KW-1185">Reference proteome</keyword>
<dbReference type="Proteomes" id="UP001178662">
    <property type="component" value="Chromosome"/>
</dbReference>
<sequence>MKRKLSFKAMMGAFMGLVMTGGWLLADLMLPEPWGDYLLYGAMAVVNVMAGWLIAKLSAHQDNTVDESPIINATGTRPYESEA</sequence>
<evidence type="ECO:0000256" key="1">
    <source>
        <dbReference type="SAM" id="Phobius"/>
    </source>
</evidence>
<evidence type="ECO:0000313" key="2">
    <source>
        <dbReference type="EMBL" id="WEK54663.1"/>
    </source>
</evidence>
<protein>
    <submittedName>
        <fullName evidence="2">Uncharacterized protein</fullName>
    </submittedName>
</protein>
<evidence type="ECO:0000313" key="3">
    <source>
        <dbReference type="Proteomes" id="UP001178662"/>
    </source>
</evidence>